<dbReference type="OMA" id="MHADHVM"/>
<keyword evidence="3" id="KW-0819">tRNA processing</keyword>
<protein>
    <recommendedName>
        <fullName evidence="10">Metallo-beta-lactamase domain-containing protein</fullName>
    </recommendedName>
</protein>
<accession>A0A388KS35</accession>
<reference evidence="11 12" key="1">
    <citation type="journal article" date="2018" name="Cell">
        <title>The Chara Genome: Secondary Complexity and Implications for Plant Terrestrialization.</title>
        <authorList>
            <person name="Nishiyama T."/>
            <person name="Sakayama H."/>
            <person name="Vries J.D."/>
            <person name="Buschmann H."/>
            <person name="Saint-Marcoux D."/>
            <person name="Ullrich K.K."/>
            <person name="Haas F.B."/>
            <person name="Vanderstraeten L."/>
            <person name="Becker D."/>
            <person name="Lang D."/>
            <person name="Vosolsobe S."/>
            <person name="Rombauts S."/>
            <person name="Wilhelmsson P.K.I."/>
            <person name="Janitza P."/>
            <person name="Kern R."/>
            <person name="Heyl A."/>
            <person name="Rumpler F."/>
            <person name="Villalobos L.I.A.C."/>
            <person name="Clay J.M."/>
            <person name="Skokan R."/>
            <person name="Toyoda A."/>
            <person name="Suzuki Y."/>
            <person name="Kagoshima H."/>
            <person name="Schijlen E."/>
            <person name="Tajeshwar N."/>
            <person name="Catarino B."/>
            <person name="Hetherington A.J."/>
            <person name="Saltykova A."/>
            <person name="Bonnot C."/>
            <person name="Breuninger H."/>
            <person name="Symeonidi A."/>
            <person name="Radhakrishnan G.V."/>
            <person name="Van Nieuwerburgh F."/>
            <person name="Deforce D."/>
            <person name="Chang C."/>
            <person name="Karol K.G."/>
            <person name="Hedrich R."/>
            <person name="Ulvskov P."/>
            <person name="Glockner G."/>
            <person name="Delwiche C.F."/>
            <person name="Petrasek J."/>
            <person name="Van de Peer Y."/>
            <person name="Friml J."/>
            <person name="Beilby M."/>
            <person name="Dolan L."/>
            <person name="Kohara Y."/>
            <person name="Sugano S."/>
            <person name="Fujiyama A."/>
            <person name="Delaux P.-M."/>
            <person name="Quint M."/>
            <person name="TheiBen G."/>
            <person name="Hagemann M."/>
            <person name="Harholt J."/>
            <person name="Dunand C."/>
            <person name="Zachgo S."/>
            <person name="Langdale J."/>
            <person name="Maumus F."/>
            <person name="Straeten D.V.D."/>
            <person name="Gould S.B."/>
            <person name="Rensing S.A."/>
        </authorList>
    </citation>
    <scope>NUCLEOTIDE SEQUENCE [LARGE SCALE GENOMIC DNA]</scope>
    <source>
        <strain evidence="11 12">S276</strain>
    </source>
</reference>
<dbReference type="PANTHER" id="PTHR46018:SF2">
    <property type="entry name" value="ZINC PHOSPHODIESTERASE ELAC PROTEIN 1"/>
    <property type="match status" value="1"/>
</dbReference>
<dbReference type="Gene3D" id="3.60.15.10">
    <property type="entry name" value="Ribonuclease Z/Hydroxyacylglutathione hydrolase-like"/>
    <property type="match status" value="1"/>
</dbReference>
<sequence length="480" mass="52323">MITRVARRCRGFSYPTIAPGSQQHKTAMIARHLSTSGTAAAETDDGEEEVEEKPRWPGGGGGGGGGNRPRMRPADARSPWRQQRFPPQAKAGRCDPDFRGFEVVFMGTASSMPTKFRNTTCIALRLDGTTYLIDCGEGAQRQFTQTEFRPRTIDRIFITHMHGDHIFGLPGVICMIGQQGSPGRPPTQIYGPVGLRAWLRTTLCLSEAGVPNKYAVHELVPPGGQRRSTRRGLSMLMEDPPHVDELPGRDIACGGDGLWLVHQDERYVVQAGALRHSVPCYGYVIAERTRPGRFSVEKALAAGVKPGVSYAMLQRGETITLPDGRLVRPMDVLGQSRRGRKAVILGDTCDSRSLLDVAQEADILVHEATLSDDIAGEAMKRGHSTSTMAGNFARAIDARKLILTHFSGKFEGAVNNQRFPDQIQNLNQDQAGGLGYSRSIKDMIRAARQAFGKPDVIAARDLMSVPVFLSDEPPVAKSAP</sequence>
<dbReference type="CDD" id="cd07717">
    <property type="entry name" value="RNaseZ_ZiPD-like_MBL-fold"/>
    <property type="match status" value="1"/>
</dbReference>
<dbReference type="GO" id="GO:0046872">
    <property type="term" value="F:metal ion binding"/>
    <property type="evidence" value="ECO:0007669"/>
    <property type="project" value="UniProtKB-KW"/>
</dbReference>
<dbReference type="Pfam" id="PF23023">
    <property type="entry name" value="Anti-Pycsar_Apyc1"/>
    <property type="match status" value="1"/>
</dbReference>
<dbReference type="InterPro" id="IPR036866">
    <property type="entry name" value="RibonucZ/Hydroxyglut_hydro"/>
</dbReference>
<evidence type="ECO:0000313" key="12">
    <source>
        <dbReference type="Proteomes" id="UP000265515"/>
    </source>
</evidence>
<dbReference type="OrthoDB" id="527344at2759"/>
<dbReference type="AlphaFoldDB" id="A0A388KS35"/>
<evidence type="ECO:0000313" key="11">
    <source>
        <dbReference type="EMBL" id="GBG72885.1"/>
    </source>
</evidence>
<dbReference type="EMBL" id="BFEA01000173">
    <property type="protein sequence ID" value="GBG72885.1"/>
    <property type="molecule type" value="Genomic_DNA"/>
</dbReference>
<keyword evidence="12" id="KW-1185">Reference proteome</keyword>
<keyword evidence="6" id="KW-0255">Endonuclease</keyword>
<organism evidence="11 12">
    <name type="scientific">Chara braunii</name>
    <name type="common">Braun's stonewort</name>
    <dbReference type="NCBI Taxonomy" id="69332"/>
    <lineage>
        <taxon>Eukaryota</taxon>
        <taxon>Viridiplantae</taxon>
        <taxon>Streptophyta</taxon>
        <taxon>Charophyceae</taxon>
        <taxon>Charales</taxon>
        <taxon>Characeae</taxon>
        <taxon>Chara</taxon>
    </lineage>
</organism>
<evidence type="ECO:0000259" key="10">
    <source>
        <dbReference type="SMART" id="SM00849"/>
    </source>
</evidence>
<dbReference type="Proteomes" id="UP000265515">
    <property type="component" value="Unassembled WGS sequence"/>
</dbReference>
<evidence type="ECO:0000256" key="7">
    <source>
        <dbReference type="ARBA" id="ARBA00022801"/>
    </source>
</evidence>
<keyword evidence="4" id="KW-0540">Nuclease</keyword>
<comment type="cofactor">
    <cofactor evidence="1">
        <name>Zn(2+)</name>
        <dbReference type="ChEBI" id="CHEBI:29105"/>
    </cofactor>
</comment>
<evidence type="ECO:0000256" key="6">
    <source>
        <dbReference type="ARBA" id="ARBA00022759"/>
    </source>
</evidence>
<feature type="compositionally biased region" description="Acidic residues" evidence="9">
    <location>
        <begin position="42"/>
        <end position="51"/>
    </location>
</feature>
<dbReference type="SUPFAM" id="SSF56281">
    <property type="entry name" value="Metallo-hydrolase/oxidoreductase"/>
    <property type="match status" value="1"/>
</dbReference>
<feature type="domain" description="Metallo-beta-lactamase" evidence="10">
    <location>
        <begin position="118"/>
        <end position="304"/>
    </location>
</feature>
<dbReference type="SMART" id="SM00849">
    <property type="entry name" value="Lactamase_B"/>
    <property type="match status" value="1"/>
</dbReference>
<dbReference type="PANTHER" id="PTHR46018">
    <property type="entry name" value="ZINC PHOSPHODIESTERASE ELAC PROTEIN 1"/>
    <property type="match status" value="1"/>
</dbReference>
<feature type="compositionally biased region" description="Gly residues" evidence="9">
    <location>
        <begin position="57"/>
        <end position="67"/>
    </location>
</feature>
<comment type="caution">
    <text evidence="11">The sequence shown here is derived from an EMBL/GenBank/DDBJ whole genome shotgun (WGS) entry which is preliminary data.</text>
</comment>
<dbReference type="HAMAP" id="MF_01818">
    <property type="entry name" value="RNase_Z_BN"/>
    <property type="match status" value="1"/>
</dbReference>
<name>A0A388KS35_CHABU</name>
<evidence type="ECO:0000256" key="5">
    <source>
        <dbReference type="ARBA" id="ARBA00022723"/>
    </source>
</evidence>
<dbReference type="InterPro" id="IPR013471">
    <property type="entry name" value="RNase_Z/BN"/>
</dbReference>
<evidence type="ECO:0000256" key="1">
    <source>
        <dbReference type="ARBA" id="ARBA00001947"/>
    </source>
</evidence>
<dbReference type="NCBIfam" id="NF000801">
    <property type="entry name" value="PRK00055.1-3"/>
    <property type="match status" value="1"/>
</dbReference>
<dbReference type="STRING" id="69332.A0A388KS35"/>
<gene>
    <name evidence="11" type="ORF">CBR_g12605</name>
</gene>
<dbReference type="GO" id="GO:0042781">
    <property type="term" value="F:3'-tRNA processing endoribonuclease activity"/>
    <property type="evidence" value="ECO:0007669"/>
    <property type="project" value="TreeGrafter"/>
</dbReference>
<proteinExistence type="inferred from homology"/>
<evidence type="ECO:0000256" key="4">
    <source>
        <dbReference type="ARBA" id="ARBA00022722"/>
    </source>
</evidence>
<dbReference type="Gramene" id="GBG72885">
    <property type="protein sequence ID" value="GBG72885"/>
    <property type="gene ID" value="CBR_g12605"/>
</dbReference>
<feature type="region of interest" description="Disordered" evidence="9">
    <location>
        <begin position="35"/>
        <end position="92"/>
    </location>
</feature>
<comment type="subunit">
    <text evidence="2">Homodimer.</text>
</comment>
<evidence type="ECO:0000256" key="8">
    <source>
        <dbReference type="ARBA" id="ARBA00022833"/>
    </source>
</evidence>
<evidence type="ECO:0000256" key="3">
    <source>
        <dbReference type="ARBA" id="ARBA00022694"/>
    </source>
</evidence>
<keyword evidence="8" id="KW-0862">Zinc</keyword>
<dbReference type="GO" id="GO:0005634">
    <property type="term" value="C:nucleus"/>
    <property type="evidence" value="ECO:0007669"/>
    <property type="project" value="TreeGrafter"/>
</dbReference>
<evidence type="ECO:0000256" key="9">
    <source>
        <dbReference type="SAM" id="MobiDB-lite"/>
    </source>
</evidence>
<evidence type="ECO:0000256" key="2">
    <source>
        <dbReference type="ARBA" id="ARBA00011738"/>
    </source>
</evidence>
<keyword evidence="7" id="KW-0378">Hydrolase</keyword>
<dbReference type="InterPro" id="IPR001279">
    <property type="entry name" value="Metallo-B-lactamas"/>
</dbReference>
<keyword evidence="5" id="KW-0479">Metal-binding</keyword>